<comment type="caution">
    <text evidence="1">The sequence shown here is derived from an EMBL/GenBank/DDBJ whole genome shotgun (WGS) entry which is preliminary data.</text>
</comment>
<reference evidence="1 2" key="1">
    <citation type="submission" date="2019-05" db="EMBL/GenBank/DDBJ databases">
        <title>Another draft genome of Portunus trituberculatus and its Hox gene families provides insights of decapod evolution.</title>
        <authorList>
            <person name="Jeong J.-H."/>
            <person name="Song I."/>
            <person name="Kim S."/>
            <person name="Choi T."/>
            <person name="Kim D."/>
            <person name="Ryu S."/>
            <person name="Kim W."/>
        </authorList>
    </citation>
    <scope>NUCLEOTIDE SEQUENCE [LARGE SCALE GENOMIC DNA]</scope>
    <source>
        <tissue evidence="1">Muscle</tissue>
    </source>
</reference>
<dbReference type="Proteomes" id="UP000324222">
    <property type="component" value="Unassembled WGS sequence"/>
</dbReference>
<organism evidence="1 2">
    <name type="scientific">Portunus trituberculatus</name>
    <name type="common">Swimming crab</name>
    <name type="synonym">Neptunus trituberculatus</name>
    <dbReference type="NCBI Taxonomy" id="210409"/>
    <lineage>
        <taxon>Eukaryota</taxon>
        <taxon>Metazoa</taxon>
        <taxon>Ecdysozoa</taxon>
        <taxon>Arthropoda</taxon>
        <taxon>Crustacea</taxon>
        <taxon>Multicrustacea</taxon>
        <taxon>Malacostraca</taxon>
        <taxon>Eumalacostraca</taxon>
        <taxon>Eucarida</taxon>
        <taxon>Decapoda</taxon>
        <taxon>Pleocyemata</taxon>
        <taxon>Brachyura</taxon>
        <taxon>Eubrachyura</taxon>
        <taxon>Portunoidea</taxon>
        <taxon>Portunidae</taxon>
        <taxon>Portuninae</taxon>
        <taxon>Portunus</taxon>
    </lineage>
</organism>
<gene>
    <name evidence="1" type="ORF">E2C01_082561</name>
</gene>
<evidence type="ECO:0000313" key="2">
    <source>
        <dbReference type="Proteomes" id="UP000324222"/>
    </source>
</evidence>
<dbReference type="EMBL" id="VSRR010075248">
    <property type="protein sequence ID" value="MPC87689.1"/>
    <property type="molecule type" value="Genomic_DNA"/>
</dbReference>
<evidence type="ECO:0000313" key="1">
    <source>
        <dbReference type="EMBL" id="MPC87689.1"/>
    </source>
</evidence>
<keyword evidence="2" id="KW-1185">Reference proteome</keyword>
<name>A0A5B7IZG4_PORTR</name>
<protein>
    <submittedName>
        <fullName evidence="1">Uncharacterized protein</fullName>
    </submittedName>
</protein>
<proteinExistence type="predicted"/>
<sequence>MTVGWRKHGGST</sequence>
<accession>A0A5B7IZG4</accession>